<organism evidence="1">
    <name type="scientific">Micromonospora carbonacea</name>
    <dbReference type="NCBI Taxonomy" id="47853"/>
    <lineage>
        <taxon>Bacteria</taxon>
        <taxon>Bacillati</taxon>
        <taxon>Actinomycetota</taxon>
        <taxon>Actinomycetes</taxon>
        <taxon>Micromonosporales</taxon>
        <taxon>Micromonosporaceae</taxon>
        <taxon>Micromonospora</taxon>
    </lineage>
</organism>
<protein>
    <submittedName>
        <fullName evidence="1">Uncharacterized protein</fullName>
    </submittedName>
</protein>
<name>A0A7D6CCL4_9ACTN</name>
<sequence length="118" mass="12672">MSDLDPHIHVVATLGASAATRNLLASTFGLAADLPTSVTTGCGVRAGYAMTSLYPERVTCLACREYAHREHLRLADEVERLGRMPGTSLDSGQVARAADQYRAIARQFAGRPGDADRR</sequence>
<proteinExistence type="predicted"/>
<reference evidence="1" key="1">
    <citation type="submission" date="2020-08" db="EMBL/GenBank/DDBJ databases">
        <title>A bifunctional nitrone conjugated secondary metabolite targeting the ribosome.</title>
        <authorList>
            <person name="Limbrick E.M."/>
            <person name="Graf M."/>
            <person name="Derewacz D.K."/>
            <person name="Nguyen F."/>
            <person name="Spraggins J.M."/>
            <person name="Wieland M."/>
            <person name="Ynigez-Gutierrez A.E."/>
            <person name="Reisman B.J."/>
            <person name="Zinshteyn B."/>
            <person name="McCulloch K."/>
            <person name="Iverson T.M."/>
            <person name="Green R."/>
            <person name="Wilson D.N."/>
            <person name="Bachmann B.O."/>
        </authorList>
    </citation>
    <scope>NUCLEOTIDE SEQUENCE</scope>
    <source>
        <strain evidence="1">Africana</strain>
    </source>
</reference>
<gene>
    <name evidence="1" type="ORF">HZU44_18095</name>
</gene>
<accession>A0A7D6CCL4</accession>
<dbReference type="EMBL" id="CP058905">
    <property type="protein sequence ID" value="QLJ96810.1"/>
    <property type="molecule type" value="Genomic_DNA"/>
</dbReference>
<evidence type="ECO:0000313" key="1">
    <source>
        <dbReference type="EMBL" id="QLJ96810.1"/>
    </source>
</evidence>
<dbReference type="AlphaFoldDB" id="A0A7D6CCL4"/>